<evidence type="ECO:0000313" key="2">
    <source>
        <dbReference type="WBParaSite" id="JU765_v2.g17222.t2"/>
    </source>
</evidence>
<evidence type="ECO:0000313" key="1">
    <source>
        <dbReference type="Proteomes" id="UP000887576"/>
    </source>
</evidence>
<accession>A0AC34QKQ8</accession>
<dbReference type="WBParaSite" id="JU765_v2.g17222.t2">
    <property type="protein sequence ID" value="JU765_v2.g17222.t2"/>
    <property type="gene ID" value="JU765_v2.g17222"/>
</dbReference>
<protein>
    <submittedName>
        <fullName evidence="2">Ubiquitin-like domain-containing protein</fullName>
    </submittedName>
</protein>
<proteinExistence type="predicted"/>
<organism evidence="1 2">
    <name type="scientific">Panagrolaimus sp. JU765</name>
    <dbReference type="NCBI Taxonomy" id="591449"/>
    <lineage>
        <taxon>Eukaryota</taxon>
        <taxon>Metazoa</taxon>
        <taxon>Ecdysozoa</taxon>
        <taxon>Nematoda</taxon>
        <taxon>Chromadorea</taxon>
        <taxon>Rhabditida</taxon>
        <taxon>Tylenchina</taxon>
        <taxon>Panagrolaimomorpha</taxon>
        <taxon>Panagrolaimoidea</taxon>
        <taxon>Panagrolaimidae</taxon>
        <taxon>Panagrolaimus</taxon>
    </lineage>
</organism>
<dbReference type="Proteomes" id="UP000887576">
    <property type="component" value="Unplaced"/>
</dbReference>
<sequence>MDAENSGLSSDETELKSKIAELKQNCLVFKQKHDDVQQKLEEFVEENAGLKTKVHNLEQQLANKNDYLLKMDKEREVIVRKEERRLTNSLESVENLFKSESVFRSEMMDLELRSAQSERDLLKKRYDEDWEKLKESVFKLTGDMKRRLNEMYGERDELQRQKHNAERELSFTKSELLDAQCQSVELTKQVKRLLYHVEHEGDLPDQDESPNDPQKSVELHGAYQDIVNLMGLHVSQDKFSKKSSLTAIEGVIEKMSKQISENELVKKQLEEMKVEKDKLAEEVADLNQKNVEKDKTMLELEEKHQVLQRKIVENESRIKILNSTVNETQEKLKQRNLSSQALHDQLNSENQRLKQELAAANSTISADSTRKRGPPGDPLNAKMQIFLNGLDGAVVTLDVDNATQVADIKKFIEADNSVISYGSKVLDADIATLGELEIPDQATIDVNVRLLGGKVHGSLARAGKVRAQTPKVEKQEKKRQKRVEKQEKKRQKRGRALRRLQFTKRFVNVAVSGPGRKRGPNSNMA</sequence>
<name>A0AC34QKQ8_9BILA</name>
<reference evidence="2" key="1">
    <citation type="submission" date="2022-11" db="UniProtKB">
        <authorList>
            <consortium name="WormBaseParasite"/>
        </authorList>
    </citation>
    <scope>IDENTIFICATION</scope>
</reference>